<dbReference type="SMART" id="SM00239">
    <property type="entry name" value="C2"/>
    <property type="match status" value="1"/>
</dbReference>
<dbReference type="Gene3D" id="2.60.40.150">
    <property type="entry name" value="C2 domain"/>
    <property type="match status" value="1"/>
</dbReference>
<dbReference type="SUPFAM" id="SSF49562">
    <property type="entry name" value="C2 domain (Calcium/lipid-binding domain, CaLB)"/>
    <property type="match status" value="1"/>
</dbReference>
<proteinExistence type="predicted"/>
<feature type="compositionally biased region" description="Basic and acidic residues" evidence="1">
    <location>
        <begin position="1"/>
        <end position="13"/>
    </location>
</feature>
<dbReference type="PROSITE" id="PS50004">
    <property type="entry name" value="C2"/>
    <property type="match status" value="1"/>
</dbReference>
<sequence>MSSEELNEKRPDEQPSAQPTAQLKSNGPVDGKLPQDEKPSANDGSQKQAEPQDEKPKEEKKGPAGGFDSTPLPREPPGYTVKITFHRATNLPMADVNTLASDPYILATIDTGLTPRHKEDPPLTLRTPTIRRNCDPEWNCEWIVANVPASGFKLKARIYDEDPADHDDRLGNAHIHVDSLSEDWQGIKEQGYKIMKRTGSKRAYFVRAIAACFSKAKHLNGNLYVSVECLGRTQDEEGGGRAYTIGPGFWYKHYSPMLGRLANVKDAQDDDDTNAAGQQEQKQRAQRYNFQANQIQLEGPVPSDLYHRYVEFKPFVKGMFTSTGPRGFLLSKALHHQHARVYNFSRTTEYGVFNHNDPTPTSEVTTKFLDLVHYDKGGRIFTYVITLDALWRFTETGKEFGVDLLSKHTMHSDVSIYIAFSGEFFIRRLKHPHRPNTSSSSAASSSPSSSSSPNPTHPPHDISGGPPKDDPPKDPAYYELVIDNDSGTYRPNAAKLPVLRQYLESRLPGLKIMTLDCQKDEKKMGEMKDEQRQRKKAEGNQVVYTQRRSGSISSSDEEDLDDVEAGLNGGAGAAAQQGGHAHGLGHGHSRREGGTRDVLGQVKRDASAREKGRIEHVKGMAGRGSRKVVRGKDGEVVKEIGEENAGSEQQTEAGAIAEEGQAPPK</sequence>
<feature type="compositionally biased region" description="Basic and acidic residues" evidence="1">
    <location>
        <begin position="630"/>
        <end position="641"/>
    </location>
</feature>
<feature type="region of interest" description="Disordered" evidence="1">
    <location>
        <begin position="431"/>
        <end position="478"/>
    </location>
</feature>
<gene>
    <name evidence="3" type="ORF">EV356DRAFT_439148</name>
</gene>
<feature type="compositionally biased region" description="Basic and acidic residues" evidence="1">
    <location>
        <begin position="50"/>
        <end position="62"/>
    </location>
</feature>
<feature type="domain" description="C2" evidence="2">
    <location>
        <begin position="63"/>
        <end position="191"/>
    </location>
</feature>
<keyword evidence="4" id="KW-1185">Reference proteome</keyword>
<reference evidence="3" key="1">
    <citation type="journal article" date="2020" name="Stud. Mycol.">
        <title>101 Dothideomycetes genomes: a test case for predicting lifestyles and emergence of pathogens.</title>
        <authorList>
            <person name="Haridas S."/>
            <person name="Albert R."/>
            <person name="Binder M."/>
            <person name="Bloem J."/>
            <person name="Labutti K."/>
            <person name="Salamov A."/>
            <person name="Andreopoulos B."/>
            <person name="Baker S."/>
            <person name="Barry K."/>
            <person name="Bills G."/>
            <person name="Bluhm B."/>
            <person name="Cannon C."/>
            <person name="Castanera R."/>
            <person name="Culley D."/>
            <person name="Daum C."/>
            <person name="Ezra D."/>
            <person name="Gonzalez J."/>
            <person name="Henrissat B."/>
            <person name="Kuo A."/>
            <person name="Liang C."/>
            <person name="Lipzen A."/>
            <person name="Lutzoni F."/>
            <person name="Magnuson J."/>
            <person name="Mondo S."/>
            <person name="Nolan M."/>
            <person name="Ohm R."/>
            <person name="Pangilinan J."/>
            <person name="Park H.-J."/>
            <person name="Ramirez L."/>
            <person name="Alfaro M."/>
            <person name="Sun H."/>
            <person name="Tritt A."/>
            <person name="Yoshinaga Y."/>
            <person name="Zwiers L.-H."/>
            <person name="Turgeon B."/>
            <person name="Goodwin S."/>
            <person name="Spatafora J."/>
            <person name="Crous P."/>
            <person name="Grigoriev I."/>
        </authorList>
    </citation>
    <scope>NUCLEOTIDE SEQUENCE</scope>
    <source>
        <strain evidence="3">Tuck. ex Michener</strain>
    </source>
</reference>
<dbReference type="AlphaFoldDB" id="A0A6A6HNQ8"/>
<organism evidence="3 4">
    <name type="scientific">Viridothelium virens</name>
    <name type="common">Speckled blister lichen</name>
    <name type="synonym">Trypethelium virens</name>
    <dbReference type="NCBI Taxonomy" id="1048519"/>
    <lineage>
        <taxon>Eukaryota</taxon>
        <taxon>Fungi</taxon>
        <taxon>Dikarya</taxon>
        <taxon>Ascomycota</taxon>
        <taxon>Pezizomycotina</taxon>
        <taxon>Dothideomycetes</taxon>
        <taxon>Dothideomycetes incertae sedis</taxon>
        <taxon>Trypetheliales</taxon>
        <taxon>Trypetheliaceae</taxon>
        <taxon>Viridothelium</taxon>
    </lineage>
</organism>
<evidence type="ECO:0000256" key="1">
    <source>
        <dbReference type="SAM" id="MobiDB-lite"/>
    </source>
</evidence>
<dbReference type="GO" id="GO:0010628">
    <property type="term" value="P:positive regulation of gene expression"/>
    <property type="evidence" value="ECO:0007669"/>
    <property type="project" value="TreeGrafter"/>
</dbReference>
<dbReference type="OrthoDB" id="73919at2759"/>
<dbReference type="EMBL" id="ML991773">
    <property type="protein sequence ID" value="KAF2239173.1"/>
    <property type="molecule type" value="Genomic_DNA"/>
</dbReference>
<evidence type="ECO:0000313" key="4">
    <source>
        <dbReference type="Proteomes" id="UP000800092"/>
    </source>
</evidence>
<feature type="compositionally biased region" description="Acidic residues" evidence="1">
    <location>
        <begin position="555"/>
        <end position="564"/>
    </location>
</feature>
<dbReference type="PANTHER" id="PTHR47800">
    <property type="entry name" value="C2 DOMAIN-CONTAINING PROTEIN"/>
    <property type="match status" value="1"/>
</dbReference>
<evidence type="ECO:0000313" key="3">
    <source>
        <dbReference type="EMBL" id="KAF2239173.1"/>
    </source>
</evidence>
<feature type="compositionally biased region" description="Basic and acidic residues" evidence="1">
    <location>
        <begin position="602"/>
        <end position="618"/>
    </location>
</feature>
<dbReference type="InterPro" id="IPR035892">
    <property type="entry name" value="C2_domain_sf"/>
</dbReference>
<dbReference type="InterPro" id="IPR000008">
    <property type="entry name" value="C2_dom"/>
</dbReference>
<feature type="region of interest" description="Disordered" evidence="1">
    <location>
        <begin position="522"/>
        <end position="665"/>
    </location>
</feature>
<evidence type="ECO:0000259" key="2">
    <source>
        <dbReference type="PROSITE" id="PS50004"/>
    </source>
</evidence>
<feature type="compositionally biased region" description="Polar residues" evidence="1">
    <location>
        <begin position="15"/>
        <end position="25"/>
    </location>
</feature>
<name>A0A6A6HNQ8_VIRVR</name>
<protein>
    <recommendedName>
        <fullName evidence="2">C2 domain-containing protein</fullName>
    </recommendedName>
</protein>
<dbReference type="Pfam" id="PF00168">
    <property type="entry name" value="C2"/>
    <property type="match status" value="1"/>
</dbReference>
<accession>A0A6A6HNQ8</accession>
<feature type="compositionally biased region" description="Basic and acidic residues" evidence="1">
    <location>
        <begin position="522"/>
        <end position="538"/>
    </location>
</feature>
<dbReference type="Proteomes" id="UP000800092">
    <property type="component" value="Unassembled WGS sequence"/>
</dbReference>
<feature type="region of interest" description="Disordered" evidence="1">
    <location>
        <begin position="1"/>
        <end position="79"/>
    </location>
</feature>
<feature type="compositionally biased region" description="Low complexity" evidence="1">
    <location>
        <begin position="435"/>
        <end position="454"/>
    </location>
</feature>
<dbReference type="PANTHER" id="PTHR47800:SF5">
    <property type="entry name" value="FER-1-LIKE PROTEIN 6"/>
    <property type="match status" value="1"/>
</dbReference>